<dbReference type="GO" id="GO:0019346">
    <property type="term" value="P:transsulfuration"/>
    <property type="evidence" value="ECO:0007669"/>
    <property type="project" value="InterPro"/>
</dbReference>
<gene>
    <name evidence="4" type="ORF">THASP1DRAFT_32006</name>
</gene>
<dbReference type="EMBL" id="KZ992938">
    <property type="protein sequence ID" value="RKP06175.1"/>
    <property type="molecule type" value="Genomic_DNA"/>
</dbReference>
<comment type="cofactor">
    <cofactor evidence="1 3">
        <name>pyridoxal 5'-phosphate</name>
        <dbReference type="ChEBI" id="CHEBI:597326"/>
    </cofactor>
</comment>
<dbReference type="InterPro" id="IPR051750">
    <property type="entry name" value="Trans-sulfuration_enzymes"/>
</dbReference>
<dbReference type="Gene3D" id="3.40.640.10">
    <property type="entry name" value="Type I PLP-dependent aspartate aminotransferase-like (Major domain)"/>
    <property type="match status" value="1"/>
</dbReference>
<dbReference type="GO" id="GO:0030170">
    <property type="term" value="F:pyridoxal phosphate binding"/>
    <property type="evidence" value="ECO:0007669"/>
    <property type="project" value="InterPro"/>
</dbReference>
<dbReference type="InterPro" id="IPR015424">
    <property type="entry name" value="PyrdxlP-dep_Trfase"/>
</dbReference>
<keyword evidence="4" id="KW-0808">Transferase</keyword>
<evidence type="ECO:0000256" key="1">
    <source>
        <dbReference type="ARBA" id="ARBA00001933"/>
    </source>
</evidence>
<reference evidence="5" key="1">
    <citation type="journal article" date="2018" name="Nat. Microbiol.">
        <title>Leveraging single-cell genomics to expand the fungal tree of life.</title>
        <authorList>
            <person name="Ahrendt S.R."/>
            <person name="Quandt C.A."/>
            <person name="Ciobanu D."/>
            <person name="Clum A."/>
            <person name="Salamov A."/>
            <person name="Andreopoulos B."/>
            <person name="Cheng J.F."/>
            <person name="Woyke T."/>
            <person name="Pelin A."/>
            <person name="Henrissat B."/>
            <person name="Reynolds N.K."/>
            <person name="Benny G.L."/>
            <person name="Smith M.E."/>
            <person name="James T.Y."/>
            <person name="Grigoriev I.V."/>
        </authorList>
    </citation>
    <scope>NUCLEOTIDE SEQUENCE [LARGE SCALE GENOMIC DNA]</scope>
    <source>
        <strain evidence="5">RSA 1356</strain>
    </source>
</reference>
<dbReference type="Proteomes" id="UP000271241">
    <property type="component" value="Unassembled WGS sequence"/>
</dbReference>
<dbReference type="FunFam" id="3.90.1150.10:FF:000063">
    <property type="entry name" value="Probable cystathionine gamma-synthase"/>
    <property type="match status" value="1"/>
</dbReference>
<sequence length="580" mass="64124">MTTRAPLFHALRATESIPPSTPHAVSVSLPTWQDNIDYEEGAARIHDAMKSGYPRFFIHTSIQRLAARYLKQYGGPGEKVILMASALVARRCRAFVLAQRTVTGVTEARGEVRVMALSPDTNASGIGVHAVFFPEADWPLAKAFWQHTGDGISSRLAEDRLRLIRANDNDTPPVTVCSSDCDDEEACADGESYVEMRFGRNLGLQLADEAKIRLRQRIAGVIAEENCTCQDAVDRGVPGLTEEHVYLFPCGMSAIFNTHRILLAMHPERKSVCFGFPYIDTLKILSKFGPGCHFLGYATNDELDALERQLSNPETFERVLAVFCEFPGNPLLRSPDVQRLRELADRYDFAVIVDETVGCFSNIQVLPWADAVVSSLTKVFSGDSNVMGGSLVVNTNRPFGARLKQALDGKDSDGCPGYEDLLWSEDAIFLERNSRTFSTRVARINKNTEALCDYLRAHPKVANVYYPKYVTPEVYDKFRRPHAGYGGLFSILLQSPESAPSFFDALACAKGPSLGTNFTLACPYTLLAHYTELEWAAKYGVDAHLVRVSVGLEDLETLRNWFDAALAAVPDTPSTADALR</sequence>
<name>A0A4P9XK86_9FUNG</name>
<dbReference type="AlphaFoldDB" id="A0A4P9XK86"/>
<dbReference type="InterPro" id="IPR015422">
    <property type="entry name" value="PyrdxlP-dep_Trfase_small"/>
</dbReference>
<evidence type="ECO:0000256" key="2">
    <source>
        <dbReference type="ARBA" id="ARBA00022898"/>
    </source>
</evidence>
<accession>A0A4P9XK86</accession>
<dbReference type="Pfam" id="PF01053">
    <property type="entry name" value="Cys_Met_Meta_PP"/>
    <property type="match status" value="1"/>
</dbReference>
<organism evidence="4 5">
    <name type="scientific">Thamnocephalis sphaerospora</name>
    <dbReference type="NCBI Taxonomy" id="78915"/>
    <lineage>
        <taxon>Eukaryota</taxon>
        <taxon>Fungi</taxon>
        <taxon>Fungi incertae sedis</taxon>
        <taxon>Zoopagomycota</taxon>
        <taxon>Zoopagomycotina</taxon>
        <taxon>Zoopagomycetes</taxon>
        <taxon>Zoopagales</taxon>
        <taxon>Sigmoideomycetaceae</taxon>
        <taxon>Thamnocephalis</taxon>
    </lineage>
</organism>
<evidence type="ECO:0000313" key="4">
    <source>
        <dbReference type="EMBL" id="RKP06175.1"/>
    </source>
</evidence>
<proteinExistence type="inferred from homology"/>
<evidence type="ECO:0000256" key="3">
    <source>
        <dbReference type="RuleBase" id="RU362118"/>
    </source>
</evidence>
<evidence type="ECO:0000313" key="5">
    <source>
        <dbReference type="Proteomes" id="UP000271241"/>
    </source>
</evidence>
<dbReference type="InterPro" id="IPR000277">
    <property type="entry name" value="Cys/Met-Metab_PyrdxlP-dep_enz"/>
</dbReference>
<dbReference type="GO" id="GO:0003962">
    <property type="term" value="F:cystathionine gamma-synthase activity"/>
    <property type="evidence" value="ECO:0007669"/>
    <property type="project" value="TreeGrafter"/>
</dbReference>
<keyword evidence="2 3" id="KW-0663">Pyridoxal phosphate</keyword>
<dbReference type="Gene3D" id="3.90.1150.10">
    <property type="entry name" value="Aspartate Aminotransferase, domain 1"/>
    <property type="match status" value="1"/>
</dbReference>
<dbReference type="InterPro" id="IPR015421">
    <property type="entry name" value="PyrdxlP-dep_Trfase_major"/>
</dbReference>
<dbReference type="PANTHER" id="PTHR42699:SF1">
    <property type="entry name" value="CYSTATHIONINE GAMMA-SYNTHASE-RELATED"/>
    <property type="match status" value="1"/>
</dbReference>
<dbReference type="STRING" id="78915.A0A4P9XK86"/>
<keyword evidence="5" id="KW-1185">Reference proteome</keyword>
<dbReference type="OrthoDB" id="10047078at2759"/>
<comment type="similarity">
    <text evidence="3">Belongs to the trans-sulfuration enzymes family.</text>
</comment>
<dbReference type="SUPFAM" id="SSF53383">
    <property type="entry name" value="PLP-dependent transferases"/>
    <property type="match status" value="1"/>
</dbReference>
<dbReference type="PANTHER" id="PTHR42699">
    <property type="match status" value="1"/>
</dbReference>
<protein>
    <submittedName>
        <fullName evidence="4">PLP-dependent transferase</fullName>
    </submittedName>
</protein>